<evidence type="ECO:0000259" key="1">
    <source>
        <dbReference type="Pfam" id="PF02779"/>
    </source>
</evidence>
<accession>A0A381XJM8</accession>
<dbReference type="Pfam" id="PF02779">
    <property type="entry name" value="Transket_pyr"/>
    <property type="match status" value="1"/>
</dbReference>
<evidence type="ECO:0000313" key="2">
    <source>
        <dbReference type="EMBL" id="SVA64938.1"/>
    </source>
</evidence>
<gene>
    <name evidence="2" type="ORF">METZ01_LOCUS117792</name>
</gene>
<dbReference type="EMBL" id="UINC01015416">
    <property type="protein sequence ID" value="SVA64938.1"/>
    <property type="molecule type" value="Genomic_DNA"/>
</dbReference>
<organism evidence="2">
    <name type="scientific">marine metagenome</name>
    <dbReference type="NCBI Taxonomy" id="408172"/>
    <lineage>
        <taxon>unclassified sequences</taxon>
        <taxon>metagenomes</taxon>
        <taxon>ecological metagenomes</taxon>
    </lineage>
</organism>
<protein>
    <recommendedName>
        <fullName evidence="1">Transketolase-like pyrimidine-binding domain-containing protein</fullName>
    </recommendedName>
</protein>
<dbReference type="InterPro" id="IPR029061">
    <property type="entry name" value="THDP-binding"/>
</dbReference>
<feature type="non-terminal residue" evidence="2">
    <location>
        <position position="86"/>
    </location>
</feature>
<dbReference type="SUPFAM" id="SSF52518">
    <property type="entry name" value="Thiamin diphosphate-binding fold (THDP-binding)"/>
    <property type="match status" value="1"/>
</dbReference>
<feature type="domain" description="Transketolase-like pyrimidine-binding" evidence="1">
    <location>
        <begin position="11"/>
        <end position="84"/>
    </location>
</feature>
<dbReference type="Gene3D" id="3.40.50.970">
    <property type="match status" value="1"/>
</dbReference>
<dbReference type="PANTHER" id="PTHR43825">
    <property type="entry name" value="PYRUVATE DEHYDROGENASE E1 COMPONENT"/>
    <property type="match status" value="1"/>
</dbReference>
<dbReference type="InterPro" id="IPR051157">
    <property type="entry name" value="PDH/Transketolase"/>
</dbReference>
<reference evidence="2" key="1">
    <citation type="submission" date="2018-05" db="EMBL/GenBank/DDBJ databases">
        <authorList>
            <person name="Lanie J.A."/>
            <person name="Ng W.-L."/>
            <person name="Kazmierczak K.M."/>
            <person name="Andrzejewski T.M."/>
            <person name="Davidsen T.M."/>
            <person name="Wayne K.J."/>
            <person name="Tettelin H."/>
            <person name="Glass J.I."/>
            <person name="Rusch D."/>
            <person name="Podicherti R."/>
            <person name="Tsui H.-C.T."/>
            <person name="Winkler M.E."/>
        </authorList>
    </citation>
    <scope>NUCLEOTIDE SEQUENCE</scope>
</reference>
<dbReference type="PANTHER" id="PTHR43825:SF5">
    <property type="entry name" value="HYPOTHETICAL TRANSKETOLASE FAMILY PROTEIN"/>
    <property type="match status" value="1"/>
</dbReference>
<sequence length="86" mass="9303">MSADFGAPSLDRFREDLADQFLHVGISEQNMIDMAAGMALSGKKVYVYAMGPFITLRCLEQLKCSLAQMNLPVTVISVGLGLGYAD</sequence>
<proteinExistence type="predicted"/>
<dbReference type="AlphaFoldDB" id="A0A381XJM8"/>
<name>A0A381XJM8_9ZZZZ</name>
<dbReference type="InterPro" id="IPR005475">
    <property type="entry name" value="Transketolase-like_Pyr-bd"/>
</dbReference>